<evidence type="ECO:0000256" key="1">
    <source>
        <dbReference type="SAM" id="Phobius"/>
    </source>
</evidence>
<keyword evidence="1" id="KW-0812">Transmembrane</keyword>
<keyword evidence="1" id="KW-0472">Membrane</keyword>
<name>A0A9P1M8Z9_9PEZI</name>
<evidence type="ECO:0000313" key="2">
    <source>
        <dbReference type="EMBL" id="CAI4214202.1"/>
    </source>
</evidence>
<proteinExistence type="predicted"/>
<sequence>MTDTKRSSSSIIPSIISFISLLFQIAILVVLVLFLKEFKDIQKSDGSSIRVRPTSQFAVQRVEVINTRSSAIPVALPDS</sequence>
<keyword evidence="1" id="KW-1133">Transmembrane helix</keyword>
<protein>
    <submittedName>
        <fullName evidence="2">Uncharacterized protein</fullName>
    </submittedName>
</protein>
<feature type="transmembrane region" description="Helical" evidence="1">
    <location>
        <begin position="12"/>
        <end position="35"/>
    </location>
</feature>
<comment type="caution">
    <text evidence="2">The sequence shown here is derived from an EMBL/GenBank/DDBJ whole genome shotgun (WGS) entry which is preliminary data.</text>
</comment>
<gene>
    <name evidence="2" type="ORF">PPNO1_LOCUS3936</name>
</gene>
<keyword evidence="3" id="KW-1185">Reference proteome</keyword>
<dbReference type="AlphaFoldDB" id="A0A9P1M8Z9"/>
<dbReference type="EMBL" id="CALLCH030000010">
    <property type="protein sequence ID" value="CAI4214202.1"/>
    <property type="molecule type" value="Genomic_DNA"/>
</dbReference>
<accession>A0A9P1M8Z9</accession>
<organism evidence="2 3">
    <name type="scientific">Parascedosporium putredinis</name>
    <dbReference type="NCBI Taxonomy" id="1442378"/>
    <lineage>
        <taxon>Eukaryota</taxon>
        <taxon>Fungi</taxon>
        <taxon>Dikarya</taxon>
        <taxon>Ascomycota</taxon>
        <taxon>Pezizomycotina</taxon>
        <taxon>Sordariomycetes</taxon>
        <taxon>Hypocreomycetidae</taxon>
        <taxon>Microascales</taxon>
        <taxon>Microascaceae</taxon>
        <taxon>Parascedosporium</taxon>
    </lineage>
</organism>
<reference evidence="2" key="1">
    <citation type="submission" date="2022-11" db="EMBL/GenBank/DDBJ databases">
        <authorList>
            <person name="Scott C."/>
            <person name="Bruce N."/>
        </authorList>
    </citation>
    <scope>NUCLEOTIDE SEQUENCE</scope>
</reference>
<evidence type="ECO:0000313" key="3">
    <source>
        <dbReference type="Proteomes" id="UP000838763"/>
    </source>
</evidence>
<dbReference type="Proteomes" id="UP000838763">
    <property type="component" value="Unassembled WGS sequence"/>
</dbReference>